<feature type="region of interest" description="Disordered" evidence="1">
    <location>
        <begin position="163"/>
        <end position="186"/>
    </location>
</feature>
<organism evidence="2 3">
    <name type="scientific">Trypanosoma rangeli SC58</name>
    <dbReference type="NCBI Taxonomy" id="429131"/>
    <lineage>
        <taxon>Eukaryota</taxon>
        <taxon>Discoba</taxon>
        <taxon>Euglenozoa</taxon>
        <taxon>Kinetoplastea</taxon>
        <taxon>Metakinetoplastina</taxon>
        <taxon>Trypanosomatida</taxon>
        <taxon>Trypanosomatidae</taxon>
        <taxon>Trypanosoma</taxon>
        <taxon>Herpetosoma</taxon>
    </lineage>
</organism>
<dbReference type="Proteomes" id="UP000031737">
    <property type="component" value="Unassembled WGS sequence"/>
</dbReference>
<feature type="region of interest" description="Disordered" evidence="1">
    <location>
        <begin position="1120"/>
        <end position="1144"/>
    </location>
</feature>
<dbReference type="Gene3D" id="1.25.40.180">
    <property type="match status" value="3"/>
</dbReference>
<dbReference type="OrthoDB" id="27832at2759"/>
<dbReference type="InterPro" id="IPR016024">
    <property type="entry name" value="ARM-type_fold"/>
</dbReference>
<sequence>MSSTTADVLREREGLRRLNLNPEPQRGAFAARSSGLKFDVKKATALAKRFKNYSAEASEKTILMQLDTVNFGMFLSEAAHGVVQSLGHGTRMKPADAHSLAVVCSEVHQRYREFWPSVLKELKENVDAIVDAAALKAAVERIEEYALATVSTAGEGTAPSAMTVAASGSSAPPSAATKSSLSTSSVKSPVDEFNRLRLVTRVFCEWWLVGLFADAKPVLNLLKLLYKLAEKRAGTPNTPLAVATVLSITVLVVREVGIEILGNENAALPCLFAGSGGGAKGSEGLRELVGRCGVLTTDENTEEERVAMFLLGPVGARLTFNATTKVVGPVEDAAAHQAEEASWARLCEIRNPSAANYSKDAEKRQFIGLVLATAKTGLRAYTQGKNEIEKWWHSLNDQAELRGRNARFNVDEARFRLLQEHVERLFVVCDNLLGMLGFVSPLPIDLSIVEHREEVDAVRISVIQKFRPIVGAETLNRFGNDEQRIFYEYVPELEALSNDALLLSLTAEKANWDLFLRHRASGGATASGTGAATSSFVSALPAVALGAAGGGGDGEDSEEYVMDDEVEIHTTADAVEEGRCQNCTETVTLMKRRQLRLAKLAVPAALFDDYAAVLMLLEELEQCASAAVVDEWCERFVGEALQPLRRSSENVAGAVLFFTNCRMLLTLELRHFSRFRHPEQLPLMARCAAIFHQYFPDVGEYLGAKLEAQWRREYTSAALTRETGISCSTGSDAVLQRRCTATVRYLCELMKFGGIPPSRVLNVLNVAIEELKRPCSAATIAGVIEHGGLFLVRNHLTRRTAEKLIKKLKSAMQEEAVSEECSRTITKAFTFLQSAPPADVVSCRVAPEEQTPLAKYVQYLLHHVLSTASYNFVRRELLKMPWNEAESREMLIRALRGAHQVSWDAIPFLTDFLAVLSQADCIQVVQRILHEIAEDMRRDLEVGGTVTRHGHDGVTNRRMTSGAHLPYRPLQWRLVDCFYVANFYRVRLVSFRFVVHVLLLLLQYFPLATPHCNDYSRLQCSITLLWECLPYLPWPLSTSALTGKRSRALRAMEHLDSLHQLLRKLMALVFLHRFSLPEPLPLQLKLRLKELVEELDSNLHRDAAQREGWERLCKQEKSEEVELKKQTTEGPEESGLERKGASSQMLRFPETMAEAETYAKAVAEETVLPANAWYEKAYKAFQDCQADGPFFRLFPIGDQDEPLIRTPESAHTHNADMEDTIPALMDLLPEELEHADEVSTESDSDTVEDENFTHQVTNRRSCSSVGSISSSSSYYYESASGRDSKDENVATPPTFSASLSEVTSTDEEEEGEEEEESEAEEEEESETEEEEEEYNEFEESGIFAAAETLRLRLEEADLDGELRKLMSENPREAMGTAVAYAVARSIPTERLMEQDLSMGMRMHRQQRHHCTQKGPLASELESQKEEPVQAMHFTLLRRPPPNSSTAGKSGSVGVAAVSTASTPHTTAVASANVMRGSNVAVLSVPCGAEFARNALVSQEHYRRQQEELREITRRINRMQEEETSAHALKPRVSR</sequence>
<comment type="caution">
    <text evidence="2">The sequence shown here is derived from an EMBL/GenBank/DDBJ whole genome shotgun (WGS) entry which is preliminary data.</text>
</comment>
<feature type="compositionally biased region" description="Acidic residues" evidence="1">
    <location>
        <begin position="1304"/>
        <end position="1339"/>
    </location>
</feature>
<dbReference type="GO" id="GO:0005737">
    <property type="term" value="C:cytoplasm"/>
    <property type="evidence" value="ECO:0007669"/>
    <property type="project" value="TreeGrafter"/>
</dbReference>
<name>A0A061IXJ3_TRYRA</name>
<feature type="compositionally biased region" description="Low complexity" evidence="1">
    <location>
        <begin position="1261"/>
        <end position="1279"/>
    </location>
</feature>
<gene>
    <name evidence="2" type="ORF">TRSC58_04906</name>
</gene>
<evidence type="ECO:0008006" key="4">
    <source>
        <dbReference type="Google" id="ProtNLM"/>
    </source>
</evidence>
<dbReference type="GO" id="GO:0035145">
    <property type="term" value="C:exon-exon junction complex"/>
    <property type="evidence" value="ECO:0007669"/>
    <property type="project" value="TreeGrafter"/>
</dbReference>
<proteinExistence type="predicted"/>
<dbReference type="InterPro" id="IPR039762">
    <property type="entry name" value="Nmd2/UPF2"/>
</dbReference>
<dbReference type="PANTHER" id="PTHR12839">
    <property type="entry name" value="NONSENSE-MEDIATED MRNA DECAY PROTEIN 2 UP-FRAMESHIFT SUPPRESSOR 2"/>
    <property type="match status" value="1"/>
</dbReference>
<dbReference type="SUPFAM" id="SSF48371">
    <property type="entry name" value="ARM repeat"/>
    <property type="match status" value="2"/>
</dbReference>
<dbReference type="GO" id="GO:0000184">
    <property type="term" value="P:nuclear-transcribed mRNA catabolic process, nonsense-mediated decay"/>
    <property type="evidence" value="ECO:0007669"/>
    <property type="project" value="InterPro"/>
</dbReference>
<evidence type="ECO:0000256" key="1">
    <source>
        <dbReference type="SAM" id="MobiDB-lite"/>
    </source>
</evidence>
<reference evidence="2 3" key="1">
    <citation type="submission" date="2013-07" db="EMBL/GenBank/DDBJ databases">
        <authorList>
            <person name="Stoco P.H."/>
            <person name="Wagner G."/>
            <person name="Gerber A."/>
            <person name="Zaha A."/>
            <person name="Thompson C."/>
            <person name="Bartholomeu D.C."/>
            <person name="Luckemeyer D.D."/>
            <person name="Bahia D."/>
            <person name="Loreto E."/>
            <person name="Prestes E.B."/>
            <person name="Lima F.M."/>
            <person name="Rodrigues-Luiz G."/>
            <person name="Vallejo G.A."/>
            <person name="Filho J.F."/>
            <person name="Monteiro K.M."/>
            <person name="Tyler K.M."/>
            <person name="de Almeida L.G."/>
            <person name="Ortiz M.F."/>
            <person name="Siervo M.A."/>
            <person name="de Moraes M.H."/>
            <person name="Cunha O.L."/>
            <person name="Mendonca-Neto R."/>
            <person name="Silva R."/>
            <person name="Teixeira S.M."/>
            <person name="Murta S.M."/>
            <person name="Sincero T.C."/>
            <person name="Mendes T.A."/>
            <person name="Urmenyi T.P."/>
            <person name="Silva V.G."/>
            <person name="da Rocha W.D."/>
            <person name="Andersson B."/>
            <person name="Romanha A.J."/>
            <person name="Steindel M."/>
            <person name="de Vasconcelos A.T."/>
            <person name="Grisard E.C."/>
        </authorList>
    </citation>
    <scope>NUCLEOTIDE SEQUENCE [LARGE SCALE GENOMIC DNA]</scope>
    <source>
        <strain evidence="2 3">SC58</strain>
    </source>
</reference>
<evidence type="ECO:0000313" key="3">
    <source>
        <dbReference type="Proteomes" id="UP000031737"/>
    </source>
</evidence>
<feature type="region of interest" description="Disordered" evidence="1">
    <location>
        <begin position="1234"/>
        <end position="1341"/>
    </location>
</feature>
<dbReference type="VEuPathDB" id="TriTrypDB:TRSC58_04906"/>
<keyword evidence="3" id="KW-1185">Reference proteome</keyword>
<dbReference type="PANTHER" id="PTHR12839:SF7">
    <property type="entry name" value="REGULATOR OF NONSENSE TRANSCRIPTS 2"/>
    <property type="match status" value="1"/>
</dbReference>
<dbReference type="EMBL" id="AUPL01004906">
    <property type="protein sequence ID" value="ESL07404.1"/>
    <property type="molecule type" value="Genomic_DNA"/>
</dbReference>
<feature type="compositionally biased region" description="Acidic residues" evidence="1">
    <location>
        <begin position="1238"/>
        <end position="1250"/>
    </location>
</feature>
<evidence type="ECO:0000313" key="2">
    <source>
        <dbReference type="EMBL" id="ESL07404.1"/>
    </source>
</evidence>
<protein>
    <recommendedName>
        <fullName evidence="4">MIF4G domain-containing protein</fullName>
    </recommendedName>
</protein>
<accession>A0A061IXJ3</accession>